<keyword evidence="3" id="KW-1185">Reference proteome</keyword>
<evidence type="ECO:0000313" key="2">
    <source>
        <dbReference type="EMBL" id="ADD41530.1"/>
    </source>
</evidence>
<dbReference type="InterPro" id="IPR006311">
    <property type="entry name" value="TAT_signal"/>
</dbReference>
<evidence type="ECO:0000259" key="1">
    <source>
        <dbReference type="Pfam" id="PF21311"/>
    </source>
</evidence>
<gene>
    <name evidence="2" type="ordered locus">Snas_1834</name>
</gene>
<dbReference type="HOGENOM" id="CLU_052172_0_0_11"/>
<protein>
    <submittedName>
        <fullName evidence="2">FacC-like extracellular signaling protein</fullName>
    </submittedName>
</protein>
<dbReference type="InterPro" id="IPR048799">
    <property type="entry name" value="P68_RBP_TagC-like_beta-prop"/>
</dbReference>
<dbReference type="EMBL" id="CP001778">
    <property type="protein sequence ID" value="ADD41530.1"/>
    <property type="molecule type" value="Genomic_DNA"/>
</dbReference>
<dbReference type="KEGG" id="sna:Snas_1834"/>
<organism evidence="2 3">
    <name type="scientific">Stackebrandtia nassauensis (strain DSM 44728 / CIP 108903 / NRRL B-16338 / NBRC 102104 / LLR-40K-21)</name>
    <dbReference type="NCBI Taxonomy" id="446470"/>
    <lineage>
        <taxon>Bacteria</taxon>
        <taxon>Bacillati</taxon>
        <taxon>Actinomycetota</taxon>
        <taxon>Actinomycetes</taxon>
        <taxon>Glycomycetales</taxon>
        <taxon>Glycomycetaceae</taxon>
        <taxon>Stackebrandtia</taxon>
    </lineage>
</organism>
<dbReference type="PROSITE" id="PS51318">
    <property type="entry name" value="TAT"/>
    <property type="match status" value="1"/>
</dbReference>
<name>D3PYG3_STANL</name>
<dbReference type="AlphaFoldDB" id="D3PYG3"/>
<accession>D3PYG3</accession>
<evidence type="ECO:0000313" key="3">
    <source>
        <dbReference type="Proteomes" id="UP000000844"/>
    </source>
</evidence>
<proteinExistence type="predicted"/>
<dbReference type="Proteomes" id="UP000000844">
    <property type="component" value="Chromosome"/>
</dbReference>
<dbReference type="RefSeq" id="WP_013017101.1">
    <property type="nucleotide sequence ID" value="NC_013947.1"/>
</dbReference>
<reference evidence="2 3" key="1">
    <citation type="journal article" date="2009" name="Stand. Genomic Sci.">
        <title>Complete genome sequence of Stackebrandtia nassauensis type strain (LLR-40K-21).</title>
        <authorList>
            <person name="Munk C."/>
            <person name="Lapidus A."/>
            <person name="Copeland A."/>
            <person name="Jando M."/>
            <person name="Mayilraj S."/>
            <person name="Glavina Del Rio T."/>
            <person name="Nolan M."/>
            <person name="Chen F."/>
            <person name="Lucas S."/>
            <person name="Tice H."/>
            <person name="Cheng J.F."/>
            <person name="Han C."/>
            <person name="Detter J.C."/>
            <person name="Bruce D."/>
            <person name="Goodwin L."/>
            <person name="Chain P."/>
            <person name="Pitluck S."/>
            <person name="Goker M."/>
            <person name="Ovchinikova G."/>
            <person name="Pati A."/>
            <person name="Ivanova N."/>
            <person name="Mavromatis K."/>
            <person name="Chen A."/>
            <person name="Palaniappan K."/>
            <person name="Land M."/>
            <person name="Hauser L."/>
            <person name="Chang Y.J."/>
            <person name="Jeffries C.D."/>
            <person name="Bristow J."/>
            <person name="Eisen J.A."/>
            <person name="Markowitz V."/>
            <person name="Hugenholtz P."/>
            <person name="Kyrpides N.C."/>
            <person name="Klenk H.P."/>
        </authorList>
    </citation>
    <scope>NUCLEOTIDE SEQUENCE [LARGE SCALE GENOMIC DNA]</scope>
    <source>
        <strain evidence="3">DSM 44728 / CIP 108903 / NRRL B-16338 / NBRC 102104 / LLR-40K-21</strain>
    </source>
</reference>
<dbReference type="eggNOG" id="ENOG5032EYX">
    <property type="taxonomic scope" value="Bacteria"/>
</dbReference>
<feature type="domain" description="P68 RBP/TagC-like beta-propeller" evidence="1">
    <location>
        <begin position="72"/>
        <end position="341"/>
    </location>
</feature>
<sequence>MPPSTPRSPKFSRRGLLAAGGGATVLAGLGASFGLGAASASADTAVPPSGKFDLTAPSNRLFWKKPLHNVTVMQCFSFDNAKGHLYTLQVTQGSSPAQGNLTMTQLDLTGKKLGRMYLKGFGHGISFGVQPTSSGPVMWTEAVIGPGDRATKVCRFRFRNTTTPITQDDVELFTPIEGMRSASCSLDLDHNTIAVRYIKDGLDSMHVSLYDFTKFAAGDFSAPLTDISLGQVHPPGITPQGYQHYGQHLYLFQGNAYYYDEGTAEEHCDVTHPDGELDGNAKVSRINFNDPSDHETHLTKAGFSLNFREPEGLGLLKLDGKPRLCMGFASGCAGSRLANVYYKDSDPT</sequence>
<dbReference type="Pfam" id="PF21311">
    <property type="entry name" value="Phage_RBD_prop"/>
    <property type="match status" value="1"/>
</dbReference>
<dbReference type="OrthoDB" id="3968810at2"/>